<name>A0A3M6TLB4_POCDA</name>
<dbReference type="Proteomes" id="UP000275408">
    <property type="component" value="Unassembled WGS sequence"/>
</dbReference>
<organism evidence="1 2">
    <name type="scientific">Pocillopora damicornis</name>
    <name type="common">Cauliflower coral</name>
    <name type="synonym">Millepora damicornis</name>
    <dbReference type="NCBI Taxonomy" id="46731"/>
    <lineage>
        <taxon>Eukaryota</taxon>
        <taxon>Metazoa</taxon>
        <taxon>Cnidaria</taxon>
        <taxon>Anthozoa</taxon>
        <taxon>Hexacorallia</taxon>
        <taxon>Scleractinia</taxon>
        <taxon>Astrocoeniina</taxon>
        <taxon>Pocilloporidae</taxon>
        <taxon>Pocillopora</taxon>
    </lineage>
</organism>
<gene>
    <name evidence="1" type="ORF">pdam_00011627</name>
</gene>
<proteinExistence type="predicted"/>
<dbReference type="AlphaFoldDB" id="A0A3M6TLB4"/>
<sequence>MECRGSLPSNKSKLYYGIPPELDLGVVIEEENEEEEDKEKPKVKDPCPPIFLRNLPSGEKILISLLPTSATTIFPSLSTDRPEG</sequence>
<evidence type="ECO:0000313" key="1">
    <source>
        <dbReference type="EMBL" id="RMX42227.1"/>
    </source>
</evidence>
<protein>
    <submittedName>
        <fullName evidence="1">Uncharacterized protein</fullName>
    </submittedName>
</protein>
<comment type="caution">
    <text evidence="1">The sequence shown here is derived from an EMBL/GenBank/DDBJ whole genome shotgun (WGS) entry which is preliminary data.</text>
</comment>
<reference evidence="1 2" key="1">
    <citation type="journal article" date="2018" name="Sci. Rep.">
        <title>Comparative analysis of the Pocillopora damicornis genome highlights role of immune system in coral evolution.</title>
        <authorList>
            <person name="Cunning R."/>
            <person name="Bay R.A."/>
            <person name="Gillette P."/>
            <person name="Baker A.C."/>
            <person name="Traylor-Knowles N."/>
        </authorList>
    </citation>
    <scope>NUCLEOTIDE SEQUENCE [LARGE SCALE GENOMIC DNA]</scope>
    <source>
        <strain evidence="1">RSMAS</strain>
        <tissue evidence="1">Whole animal</tissue>
    </source>
</reference>
<evidence type="ECO:0000313" key="2">
    <source>
        <dbReference type="Proteomes" id="UP000275408"/>
    </source>
</evidence>
<keyword evidence="2" id="KW-1185">Reference proteome</keyword>
<dbReference type="EMBL" id="RCHS01003399">
    <property type="protein sequence ID" value="RMX42227.1"/>
    <property type="molecule type" value="Genomic_DNA"/>
</dbReference>
<accession>A0A3M6TLB4</accession>